<dbReference type="Proteomes" id="UP000251197">
    <property type="component" value="Unassembled WGS sequence"/>
</dbReference>
<evidence type="ECO:0000313" key="1">
    <source>
        <dbReference type="EMBL" id="SQC93973.1"/>
    </source>
</evidence>
<dbReference type="GO" id="GO:0016491">
    <property type="term" value="F:oxidoreductase activity"/>
    <property type="evidence" value="ECO:0007669"/>
    <property type="project" value="UniProtKB-KW"/>
</dbReference>
<dbReference type="EMBL" id="UAVU01000012">
    <property type="protein sequence ID" value="SQC93973.1"/>
    <property type="molecule type" value="Genomic_DNA"/>
</dbReference>
<dbReference type="Gene3D" id="3.30.9.10">
    <property type="entry name" value="D-Amino Acid Oxidase, subunit A, domain 2"/>
    <property type="match status" value="1"/>
</dbReference>
<protein>
    <submittedName>
        <fullName evidence="1">N-methyl-L-tryptophan oxidase</fullName>
        <ecNumber evidence="1">1.5.3.-</ecNumber>
    </submittedName>
</protein>
<evidence type="ECO:0000313" key="2">
    <source>
        <dbReference type="Proteomes" id="UP000251197"/>
    </source>
</evidence>
<dbReference type="EC" id="1.5.3.-" evidence="1"/>
<reference evidence="1 2" key="1">
    <citation type="submission" date="2018-06" db="EMBL/GenBank/DDBJ databases">
        <authorList>
            <consortium name="Pathogen Informatics"/>
            <person name="Doyle S."/>
        </authorList>
    </citation>
    <scope>NUCLEOTIDE SEQUENCE [LARGE SCALE GENOMIC DNA]</scope>
    <source>
        <strain evidence="1 2">NCTC12120</strain>
    </source>
</reference>
<name>A0A2X3JDF9_9ENTR</name>
<gene>
    <name evidence="1" type="primary">solA_2</name>
    <name evidence="1" type="ORF">NCTC12120_07090</name>
</gene>
<keyword evidence="1" id="KW-0560">Oxidoreductase</keyword>
<dbReference type="AlphaFoldDB" id="A0A2X3JDF9"/>
<accession>A0A2X3JDF9</accession>
<dbReference type="Gene3D" id="3.50.50.60">
    <property type="entry name" value="FAD/NAD(P)-binding domain"/>
    <property type="match status" value="1"/>
</dbReference>
<dbReference type="SUPFAM" id="SSF51905">
    <property type="entry name" value="FAD/NAD(P)-binding domain"/>
    <property type="match status" value="1"/>
</dbReference>
<dbReference type="InterPro" id="IPR036188">
    <property type="entry name" value="FAD/NAD-bd_sf"/>
</dbReference>
<proteinExistence type="predicted"/>
<sequence length="102" mass="11588">MVALSLFNCKVTDIRHGDDGVTVVTEEGEYHGNKLLVSAGTWVTKLLPDLPVKSVRKIFAWHQADGRYSENNKFRRLPQKHRTAINIMASRREDNELKLGQA</sequence>
<organism evidence="1 2">
    <name type="scientific">Cedecea neteri</name>
    <dbReference type="NCBI Taxonomy" id="158822"/>
    <lineage>
        <taxon>Bacteria</taxon>
        <taxon>Pseudomonadati</taxon>
        <taxon>Pseudomonadota</taxon>
        <taxon>Gammaproteobacteria</taxon>
        <taxon>Enterobacterales</taxon>
        <taxon>Enterobacteriaceae</taxon>
        <taxon>Cedecea</taxon>
    </lineage>
</organism>